<protein>
    <submittedName>
        <fullName evidence="1">Uncharacterized protein</fullName>
    </submittedName>
</protein>
<accession>A0A2J7ZIM4</accession>
<sequence>MEFLRLLLDEYDHSYTFVMPEGIRQNSSLYLEENDGFLKFVDERVVADEEGWFTLKSAKEAFKRRIGVHLVAYLLARSKSSHLIYRVSNFARGASLAVF</sequence>
<keyword evidence="2" id="KW-1185">Reference proteome</keyword>
<name>A0A2J7ZIM4_9CHLO</name>
<comment type="caution">
    <text evidence="1">The sequence shown here is derived from an EMBL/GenBank/DDBJ whole genome shotgun (WGS) entry which is preliminary data.</text>
</comment>
<dbReference type="Proteomes" id="UP000236333">
    <property type="component" value="Unassembled WGS sequence"/>
</dbReference>
<gene>
    <name evidence="1" type="ORF">TSOC_014106</name>
</gene>
<evidence type="ECO:0000313" key="1">
    <source>
        <dbReference type="EMBL" id="PNH00121.1"/>
    </source>
</evidence>
<evidence type="ECO:0000313" key="2">
    <source>
        <dbReference type="Proteomes" id="UP000236333"/>
    </source>
</evidence>
<proteinExistence type="predicted"/>
<dbReference type="OrthoDB" id="557342at2759"/>
<reference evidence="1 2" key="1">
    <citation type="journal article" date="2017" name="Mol. Biol. Evol.">
        <title>The 4-celled Tetrabaena socialis nuclear genome reveals the essential components for genetic control of cell number at the origin of multicellularity in the volvocine lineage.</title>
        <authorList>
            <person name="Featherston J."/>
            <person name="Arakaki Y."/>
            <person name="Hanschen E.R."/>
            <person name="Ferris P.J."/>
            <person name="Michod R.E."/>
            <person name="Olson B.J.S.C."/>
            <person name="Nozaki H."/>
            <person name="Durand P.M."/>
        </authorList>
    </citation>
    <scope>NUCLEOTIDE SEQUENCE [LARGE SCALE GENOMIC DNA]</scope>
    <source>
        <strain evidence="1 2">NIES-571</strain>
    </source>
</reference>
<dbReference type="AlphaFoldDB" id="A0A2J7ZIM4"/>
<organism evidence="1 2">
    <name type="scientific">Tetrabaena socialis</name>
    <dbReference type="NCBI Taxonomy" id="47790"/>
    <lineage>
        <taxon>Eukaryota</taxon>
        <taxon>Viridiplantae</taxon>
        <taxon>Chlorophyta</taxon>
        <taxon>core chlorophytes</taxon>
        <taxon>Chlorophyceae</taxon>
        <taxon>CS clade</taxon>
        <taxon>Chlamydomonadales</taxon>
        <taxon>Tetrabaenaceae</taxon>
        <taxon>Tetrabaena</taxon>
    </lineage>
</organism>
<dbReference type="EMBL" id="PGGS01001690">
    <property type="protein sequence ID" value="PNH00121.1"/>
    <property type="molecule type" value="Genomic_DNA"/>
</dbReference>